<dbReference type="Proteomes" id="UP000477739">
    <property type="component" value="Unassembled WGS sequence"/>
</dbReference>
<dbReference type="SMART" id="SM00028">
    <property type="entry name" value="TPR"/>
    <property type="match status" value="5"/>
</dbReference>
<sequence>MYSKVAVRRESVTLPTWTTDKEDPNPMFLEKRVYQGSSGAVYPYGVIDTLTGKCEDKEYQAIWIENDFIRVMLLPELGGRIHRAWDKVMQRDFVYYNEVVKPALVGLVGPWISGGIEFNWPQHHRPTTFMPVDVTVQEHDDGACTVWLGELEPMRGLQVMTGFTLYPHRALIEITGKVFNPNATPRHFLWWANPAVKGGDDHQSVFPPDVTAVFDHGRRAVSAFPIAHGEYYKVDYSAGVDISRYKNIPVPTSYMADKSDYDFVGAWHHGENGGLLHVADHHVSPGKKQWTWGYGDFGQAWDRNLTDKNGPYIELMTGVFTDNQPDFTWLAPFEEKVFVQNFLPYSQLGTLQNANTTAAIKLEREEGGLRLGVYAIEPLSGVTLALRDGEQVLWSSDLSLEPAQAWLHSLSGEYGQRLSLTLMDSEGREILSYLEHIAQETPLPSPAKAPALPAELTNCEELYFIGQHLEQYLSASRSPYDYYLRALEIDPFDYRCNVALATLEYNRANWPQAEKYAENALKRAHQLNKNPKSGEASHLLASAQEKQGKLKEAYDNYFKSSWSGDCRDTAFYHLARLALMAGDTAKALGFCQQSLRFNGCNNLAMALYGLLLAKRGNPAAALAYIDARLVEYPLSYALHYARYAVADDERALEALIDITNNRGINSSVLAAWLTTLGMKAEALTLLTRLDNQEAMPLLWRAALTPDTREKSRLVAEAQRNFALRVRFPNLVEEVDMLRSLGDDGFARYLLGCFCYSKKSYGDAVACWSFTLQQMPDFAPAHRLMGIWAWNKRGDFAQAEKSLQRAIALEPGNARLLFERDYLYKINGKSPAFRLAALADKVDVALMRDDLTAELLNLWNITGQTGLAAQILAGRTFHPWEGGEGKVTGQYLINQQRRAIAAIDQGQLEEARELLRAALTYPLNLGEGRLAGQSDNDIWYLLGLCAERQGESEQAQAAYREAAKGGSSLDAGRYYNDQPVDYLFYQALAFNRTGQAEKAAEMFKGFIAWASAHRDDPVQSDFFAVSLPDLVALEGDARSAHLQHCLFVSALGHLGLGEVDKFKQIVSELLDINPSHDKAHLIHLACEAGLYH</sequence>
<comment type="caution">
    <text evidence="2">The sequence shown here is derived from an EMBL/GenBank/DDBJ whole genome shotgun (WGS) entry which is preliminary data.</text>
</comment>
<keyword evidence="3" id="KW-1185">Reference proteome</keyword>
<dbReference type="RefSeq" id="WP_155106949.1">
    <property type="nucleotide sequence ID" value="NZ_WMJZ01000003.1"/>
</dbReference>
<dbReference type="EMBL" id="WMJZ01000003">
    <property type="protein sequence ID" value="MTH45266.1"/>
    <property type="molecule type" value="Genomic_DNA"/>
</dbReference>
<dbReference type="InterPro" id="IPR019734">
    <property type="entry name" value="TPR_rpt"/>
</dbReference>
<dbReference type="OrthoDB" id="174931at2"/>
<name>A0A6L6II47_9ENTR</name>
<dbReference type="Gene3D" id="1.25.40.10">
    <property type="entry name" value="Tetratricopeptide repeat domain"/>
    <property type="match status" value="2"/>
</dbReference>
<dbReference type="Pfam" id="PF13432">
    <property type="entry name" value="TPR_16"/>
    <property type="match status" value="2"/>
</dbReference>
<accession>A0A6L6II47</accession>
<dbReference type="InterPro" id="IPR033396">
    <property type="entry name" value="DUF5107"/>
</dbReference>
<dbReference type="AlphaFoldDB" id="A0A6L6II47"/>
<dbReference type="SUPFAM" id="SSF48452">
    <property type="entry name" value="TPR-like"/>
    <property type="match status" value="2"/>
</dbReference>
<gene>
    <name evidence="2" type="ORF">GJV78_03100</name>
</gene>
<reference evidence="2 3" key="1">
    <citation type="submission" date="2019-11" db="EMBL/GenBank/DDBJ databases">
        <title>Escherichia alba sp. nov. isolated from the gut of plastic-eating superworms Zophobas atratus.</title>
        <authorList>
            <person name="Yang Y."/>
        </authorList>
    </citation>
    <scope>NUCLEOTIDE SEQUENCE [LARGE SCALE GENOMIC DNA]</scope>
    <source>
        <strain evidence="3">BIT-B35</strain>
    </source>
</reference>
<protein>
    <submittedName>
        <fullName evidence="2">DUF5107 domain-containing protein</fullName>
    </submittedName>
</protein>
<dbReference type="PANTHER" id="PTHR12558">
    <property type="entry name" value="CELL DIVISION CYCLE 16,23,27"/>
    <property type="match status" value="1"/>
</dbReference>
<evidence type="ECO:0000313" key="2">
    <source>
        <dbReference type="EMBL" id="MTH45266.1"/>
    </source>
</evidence>
<proteinExistence type="predicted"/>
<evidence type="ECO:0000259" key="1">
    <source>
        <dbReference type="Pfam" id="PF17128"/>
    </source>
</evidence>
<evidence type="ECO:0000313" key="3">
    <source>
        <dbReference type="Proteomes" id="UP000477739"/>
    </source>
</evidence>
<feature type="domain" description="DUF5107" evidence="1">
    <location>
        <begin position="40"/>
        <end position="336"/>
    </location>
</feature>
<dbReference type="PANTHER" id="PTHR12558:SF13">
    <property type="entry name" value="CELL DIVISION CYCLE PROTEIN 27 HOMOLOG"/>
    <property type="match status" value="1"/>
</dbReference>
<dbReference type="InterPro" id="IPR011990">
    <property type="entry name" value="TPR-like_helical_dom_sf"/>
</dbReference>
<dbReference type="Pfam" id="PF17128">
    <property type="entry name" value="DUF5107"/>
    <property type="match status" value="1"/>
</dbReference>
<organism evidence="2 3">
    <name type="scientific">Intestinirhabdus alba</name>
    <dbReference type="NCBI Taxonomy" id="2899544"/>
    <lineage>
        <taxon>Bacteria</taxon>
        <taxon>Pseudomonadati</taxon>
        <taxon>Pseudomonadota</taxon>
        <taxon>Gammaproteobacteria</taxon>
        <taxon>Enterobacterales</taxon>
        <taxon>Enterobacteriaceae</taxon>
        <taxon>Intestinirhabdus</taxon>
    </lineage>
</organism>